<evidence type="ECO:0000313" key="2">
    <source>
        <dbReference type="EMBL" id="KAK4143493.1"/>
    </source>
</evidence>
<accession>A0AAN6V266</accession>
<evidence type="ECO:0008006" key="4">
    <source>
        <dbReference type="Google" id="ProtNLM"/>
    </source>
</evidence>
<dbReference type="RefSeq" id="XP_062636864.1">
    <property type="nucleotide sequence ID" value="XM_062780826.1"/>
</dbReference>
<feature type="compositionally biased region" description="Basic residues" evidence="1">
    <location>
        <begin position="202"/>
        <end position="212"/>
    </location>
</feature>
<feature type="compositionally biased region" description="Acidic residues" evidence="1">
    <location>
        <begin position="369"/>
        <end position="388"/>
    </location>
</feature>
<feature type="compositionally biased region" description="Low complexity" evidence="1">
    <location>
        <begin position="213"/>
        <end position="234"/>
    </location>
</feature>
<dbReference type="PANTHER" id="PTHR15410">
    <property type="entry name" value="HIRA-INTERACTING PROTEIN 3"/>
    <property type="match status" value="1"/>
</dbReference>
<feature type="region of interest" description="Disordered" evidence="1">
    <location>
        <begin position="332"/>
        <end position="437"/>
    </location>
</feature>
<organism evidence="2 3">
    <name type="scientific">Dichotomopilus funicola</name>
    <dbReference type="NCBI Taxonomy" id="1934379"/>
    <lineage>
        <taxon>Eukaryota</taxon>
        <taxon>Fungi</taxon>
        <taxon>Dikarya</taxon>
        <taxon>Ascomycota</taxon>
        <taxon>Pezizomycotina</taxon>
        <taxon>Sordariomycetes</taxon>
        <taxon>Sordariomycetidae</taxon>
        <taxon>Sordariales</taxon>
        <taxon>Chaetomiaceae</taxon>
        <taxon>Dichotomopilus</taxon>
    </lineage>
</organism>
<feature type="compositionally biased region" description="Acidic residues" evidence="1">
    <location>
        <begin position="186"/>
        <end position="197"/>
    </location>
</feature>
<reference evidence="2" key="2">
    <citation type="submission" date="2023-05" db="EMBL/GenBank/DDBJ databases">
        <authorList>
            <consortium name="Lawrence Berkeley National Laboratory"/>
            <person name="Steindorff A."/>
            <person name="Hensen N."/>
            <person name="Bonometti L."/>
            <person name="Westerberg I."/>
            <person name="Brannstrom I.O."/>
            <person name="Guillou S."/>
            <person name="Cros-Aarteil S."/>
            <person name="Calhoun S."/>
            <person name="Haridas S."/>
            <person name="Kuo A."/>
            <person name="Mondo S."/>
            <person name="Pangilinan J."/>
            <person name="Riley R."/>
            <person name="Labutti K."/>
            <person name="Andreopoulos B."/>
            <person name="Lipzen A."/>
            <person name="Chen C."/>
            <person name="Yanf M."/>
            <person name="Daum C."/>
            <person name="Ng V."/>
            <person name="Clum A."/>
            <person name="Ohm R."/>
            <person name="Martin F."/>
            <person name="Silar P."/>
            <person name="Natvig D."/>
            <person name="Lalanne C."/>
            <person name="Gautier V."/>
            <person name="Ament-Velasquez S.L."/>
            <person name="Kruys A."/>
            <person name="Hutchinson M.I."/>
            <person name="Powell A.J."/>
            <person name="Barry K."/>
            <person name="Miller A.N."/>
            <person name="Grigoriev I.V."/>
            <person name="Debuchy R."/>
            <person name="Gladieux P."/>
            <person name="Thoren M.H."/>
            <person name="Johannesson H."/>
        </authorList>
    </citation>
    <scope>NUCLEOTIDE SEQUENCE</scope>
    <source>
        <strain evidence="2">CBS 141.50</strain>
    </source>
</reference>
<keyword evidence="3" id="KW-1185">Reference proteome</keyword>
<comment type="caution">
    <text evidence="2">The sequence shown here is derived from an EMBL/GenBank/DDBJ whole genome shotgun (WGS) entry which is preliminary data.</text>
</comment>
<reference evidence="2" key="1">
    <citation type="journal article" date="2023" name="Mol. Phylogenet. Evol.">
        <title>Genome-scale phylogeny and comparative genomics of the fungal order Sordariales.</title>
        <authorList>
            <person name="Hensen N."/>
            <person name="Bonometti L."/>
            <person name="Westerberg I."/>
            <person name="Brannstrom I.O."/>
            <person name="Guillou S."/>
            <person name="Cros-Aarteil S."/>
            <person name="Calhoun S."/>
            <person name="Haridas S."/>
            <person name="Kuo A."/>
            <person name="Mondo S."/>
            <person name="Pangilinan J."/>
            <person name="Riley R."/>
            <person name="LaButti K."/>
            <person name="Andreopoulos B."/>
            <person name="Lipzen A."/>
            <person name="Chen C."/>
            <person name="Yan M."/>
            <person name="Daum C."/>
            <person name="Ng V."/>
            <person name="Clum A."/>
            <person name="Steindorff A."/>
            <person name="Ohm R.A."/>
            <person name="Martin F."/>
            <person name="Silar P."/>
            <person name="Natvig D.O."/>
            <person name="Lalanne C."/>
            <person name="Gautier V."/>
            <person name="Ament-Velasquez S.L."/>
            <person name="Kruys A."/>
            <person name="Hutchinson M.I."/>
            <person name="Powell A.J."/>
            <person name="Barry K."/>
            <person name="Miller A.N."/>
            <person name="Grigoriev I.V."/>
            <person name="Debuchy R."/>
            <person name="Gladieux P."/>
            <person name="Hiltunen Thoren M."/>
            <person name="Johannesson H."/>
        </authorList>
    </citation>
    <scope>NUCLEOTIDE SEQUENCE</scope>
    <source>
        <strain evidence="2">CBS 141.50</strain>
    </source>
</reference>
<feature type="compositionally biased region" description="Polar residues" evidence="1">
    <location>
        <begin position="156"/>
        <end position="165"/>
    </location>
</feature>
<sequence>MVPDNITITRGLADVVRRAYHGPDREDLTVNYARRQVEESLGLEAGFLRREDWKVKSRRIIMDALKELEAADAESSSPQRASPTRRPKSASSVSHKSYTAGGGASKETESHFGAASGAGDLSEGEFASSPPPKKRKVAKSTKKKIVESEVEEELSAHSNSGSDRSGVSGGPAATSDPEDVPNPAAAEDESEVSDVIDEPPKRKQKAKAKATSKPKPTDTAGDSSSELSSVVDEGPPTKRKRGTTKTQKATAASKATAANSPEEAQIKLLQSQLAKCGVRKVWGAEFKKHGADGGKAKVKYLKDMLSEVGMSGRFSEARAREIKEARELQADLQDVMQGEKSWGVSGGGRGTRRRAAAAAAGKGRALKEESDEEDVEDDKSDEDEESEAGSEAGSDAGTEAGSEDSEEDGGAKLAVRGKGPAKRRADLAFLGDDSESE</sequence>
<dbReference type="GO" id="GO:0005634">
    <property type="term" value="C:nucleus"/>
    <property type="evidence" value="ECO:0007669"/>
    <property type="project" value="TreeGrafter"/>
</dbReference>
<protein>
    <recommendedName>
        <fullName evidence="4">Transcriptional regulator</fullName>
    </recommendedName>
</protein>
<dbReference type="InterPro" id="IPR037647">
    <property type="entry name" value="HIRIP3"/>
</dbReference>
<dbReference type="GeneID" id="87817439"/>
<proteinExistence type="predicted"/>
<feature type="compositionally biased region" description="Low complexity" evidence="1">
    <location>
        <begin position="244"/>
        <end position="258"/>
    </location>
</feature>
<feature type="compositionally biased region" description="Basic residues" evidence="1">
    <location>
        <begin position="132"/>
        <end position="143"/>
    </location>
</feature>
<feature type="compositionally biased region" description="Low complexity" evidence="1">
    <location>
        <begin position="389"/>
        <end position="400"/>
    </location>
</feature>
<dbReference type="EMBL" id="MU853586">
    <property type="protein sequence ID" value="KAK4143493.1"/>
    <property type="molecule type" value="Genomic_DNA"/>
</dbReference>
<dbReference type="Proteomes" id="UP001302676">
    <property type="component" value="Unassembled WGS sequence"/>
</dbReference>
<gene>
    <name evidence="2" type="ORF">C8A04DRAFT_28923</name>
</gene>
<dbReference type="PANTHER" id="PTHR15410:SF2">
    <property type="entry name" value="HIRA-INTERACTING PROTEIN 3"/>
    <property type="match status" value="1"/>
</dbReference>
<name>A0AAN6V266_9PEZI</name>
<evidence type="ECO:0000256" key="1">
    <source>
        <dbReference type="SAM" id="MobiDB-lite"/>
    </source>
</evidence>
<evidence type="ECO:0000313" key="3">
    <source>
        <dbReference type="Proteomes" id="UP001302676"/>
    </source>
</evidence>
<feature type="region of interest" description="Disordered" evidence="1">
    <location>
        <begin position="69"/>
        <end position="262"/>
    </location>
</feature>
<dbReference type="AlphaFoldDB" id="A0AAN6V266"/>